<evidence type="ECO:0000256" key="1">
    <source>
        <dbReference type="ARBA" id="ARBA00009649"/>
    </source>
</evidence>
<keyword evidence="8" id="KW-1185">Reference proteome</keyword>
<dbReference type="InterPro" id="IPR000387">
    <property type="entry name" value="Tyr_Pase_dom"/>
</dbReference>
<dbReference type="PANTHER" id="PTHR19134:SF561">
    <property type="entry name" value="PROTEIN TYROSINE PHOSPHATASE 36E, ISOFORM A"/>
    <property type="match status" value="1"/>
</dbReference>
<reference evidence="7 8" key="1">
    <citation type="submission" date="2024-01" db="EMBL/GenBank/DDBJ databases">
        <authorList>
            <consortium name="Genoscope - CEA"/>
            <person name="William W."/>
        </authorList>
    </citation>
    <scope>NUCLEOTIDE SEQUENCE [LARGE SCALE GENOMIC DNA]</scope>
    <source>
        <strain evidence="7 8">29B2s-10</strain>
    </source>
</reference>
<dbReference type="Gene3D" id="3.90.190.10">
    <property type="entry name" value="Protein tyrosine phosphatase superfamily"/>
    <property type="match status" value="1"/>
</dbReference>
<sequence>MSAIFIPTDDQTQNKRDQKDYQCIPSVAVNASSFQERPPSQFQHSLPTLTPQKFSAFTKSPVSPTSKMHFKDLPADILPVKAHNLDQFLTSENGNVTIIDSRPFTSFSSSRVANAINLCVPSTLLKRESYSLVQVLGSIDPWKRSHIIDSSTTTSVLIYDSDSNQDHISFPLYQTCLKFYRYPNKKFKVYYLNGGFSEVITSSLIETQFPGGDSKTSSHNPNSIESISPISPSNPSSTMNLSGFSLPSSAPAQQKFLSSIKRNALPKLDLSSISGKRFKESAEDEMRNYDYKFKFPAGLSEANLPQWLQFLADIANSDSSDKNKDVLNVLNAKFNKIEKTEQARLKKAISATSSSNPNSAVHSPNICSPSALCPGCDQVIYKIPKGIEYGFKNRYNNIWPYEHSRVKLSQPSPVPRGTGSGICEGTSPFCTHDEQDDYFNANYINYDEVSGYKYIATQNPLQATYEDFWKTIWSNKINVIVCLNKQLSANLAGQDLKYFDDQSFPKSSLQVQRVNTTDYEHYILREINLIRIKTGVAERVYHLEFKNWPDFGVPQSLDSILSLIDFKNKLVSEHHLNSQLLVHCSAGCGRTGCFITLDMILDCFKNKDGSKIDPWGEDDLIYKTVQFQRRQRISMVQNLDQFIVCYEVLLDYAVKQLKV</sequence>
<organism evidence="7 8">
    <name type="scientific">[Candida] anglica</name>
    <dbReference type="NCBI Taxonomy" id="148631"/>
    <lineage>
        <taxon>Eukaryota</taxon>
        <taxon>Fungi</taxon>
        <taxon>Dikarya</taxon>
        <taxon>Ascomycota</taxon>
        <taxon>Saccharomycotina</taxon>
        <taxon>Pichiomycetes</taxon>
        <taxon>Debaryomycetaceae</taxon>
        <taxon>Kurtzmaniella</taxon>
    </lineage>
</organism>
<dbReference type="PANTHER" id="PTHR19134">
    <property type="entry name" value="RECEPTOR-TYPE TYROSINE-PROTEIN PHOSPHATASE"/>
    <property type="match status" value="1"/>
</dbReference>
<dbReference type="Pfam" id="PF00102">
    <property type="entry name" value="Y_phosphatase"/>
    <property type="match status" value="1"/>
</dbReference>
<feature type="domain" description="Rhodanese" evidence="6">
    <location>
        <begin position="92"/>
        <end position="201"/>
    </location>
</feature>
<dbReference type="InterPro" id="IPR029021">
    <property type="entry name" value="Prot-tyrosine_phosphatase-like"/>
</dbReference>
<protein>
    <recommendedName>
        <fullName evidence="2">protein-tyrosine-phosphatase</fullName>
        <ecNumber evidence="2">3.1.3.48</ecNumber>
    </recommendedName>
</protein>
<dbReference type="EC" id="3.1.3.48" evidence="2"/>
<evidence type="ECO:0000256" key="3">
    <source>
        <dbReference type="SAM" id="MobiDB-lite"/>
    </source>
</evidence>
<feature type="domain" description="Tyrosine-protein phosphatase" evidence="4">
    <location>
        <begin position="392"/>
        <end position="652"/>
    </location>
</feature>
<comment type="similarity">
    <text evidence="1">Belongs to the protein-tyrosine phosphatase family. Non-receptor class subfamily.</text>
</comment>
<feature type="compositionally biased region" description="Low complexity" evidence="3">
    <location>
        <begin position="217"/>
        <end position="233"/>
    </location>
</feature>
<dbReference type="SMART" id="SM00404">
    <property type="entry name" value="PTPc_motif"/>
    <property type="match status" value="1"/>
</dbReference>
<evidence type="ECO:0000313" key="8">
    <source>
        <dbReference type="Proteomes" id="UP001497600"/>
    </source>
</evidence>
<evidence type="ECO:0000259" key="5">
    <source>
        <dbReference type="PROSITE" id="PS50056"/>
    </source>
</evidence>
<dbReference type="PROSITE" id="PS50055">
    <property type="entry name" value="TYR_PHOSPHATASE_PTP"/>
    <property type="match status" value="1"/>
</dbReference>
<dbReference type="InterPro" id="IPR036873">
    <property type="entry name" value="Rhodanese-like_dom_sf"/>
</dbReference>
<dbReference type="Gene3D" id="3.40.250.10">
    <property type="entry name" value="Rhodanese-like domain"/>
    <property type="match status" value="1"/>
</dbReference>
<dbReference type="SUPFAM" id="SSF52821">
    <property type="entry name" value="Rhodanese/Cell cycle control phosphatase"/>
    <property type="match status" value="1"/>
</dbReference>
<dbReference type="InterPro" id="IPR000242">
    <property type="entry name" value="PTP_cat"/>
</dbReference>
<evidence type="ECO:0000313" key="7">
    <source>
        <dbReference type="EMBL" id="CAK7921895.1"/>
    </source>
</evidence>
<feature type="region of interest" description="Disordered" evidence="3">
    <location>
        <begin position="210"/>
        <end position="233"/>
    </location>
</feature>
<dbReference type="SMART" id="SM00194">
    <property type="entry name" value="PTPc"/>
    <property type="match status" value="1"/>
</dbReference>
<evidence type="ECO:0000259" key="4">
    <source>
        <dbReference type="PROSITE" id="PS50055"/>
    </source>
</evidence>
<dbReference type="EMBL" id="OZ004260">
    <property type="protein sequence ID" value="CAK7921895.1"/>
    <property type="molecule type" value="Genomic_DNA"/>
</dbReference>
<dbReference type="SUPFAM" id="SSF52799">
    <property type="entry name" value="(Phosphotyrosine protein) phosphatases II"/>
    <property type="match status" value="1"/>
</dbReference>
<dbReference type="Proteomes" id="UP001497600">
    <property type="component" value="Chromosome H"/>
</dbReference>
<dbReference type="InterPro" id="IPR003595">
    <property type="entry name" value="Tyr_Pase_cat"/>
</dbReference>
<evidence type="ECO:0000259" key="6">
    <source>
        <dbReference type="PROSITE" id="PS50206"/>
    </source>
</evidence>
<dbReference type="PROSITE" id="PS50056">
    <property type="entry name" value="TYR_PHOSPHATASE_2"/>
    <property type="match status" value="1"/>
</dbReference>
<dbReference type="Pfam" id="PF00581">
    <property type="entry name" value="Rhodanese"/>
    <property type="match status" value="1"/>
</dbReference>
<gene>
    <name evidence="7" type="primary">PTP2</name>
    <name evidence="7" type="ORF">CAAN4_H19944</name>
</gene>
<dbReference type="CDD" id="cd18533">
    <property type="entry name" value="PTP_fungal"/>
    <property type="match status" value="1"/>
</dbReference>
<dbReference type="InterPro" id="IPR016130">
    <property type="entry name" value="Tyr_Pase_AS"/>
</dbReference>
<evidence type="ECO:0000256" key="2">
    <source>
        <dbReference type="ARBA" id="ARBA00013064"/>
    </source>
</evidence>
<accession>A0ABP0EQI8</accession>
<dbReference type="InterPro" id="IPR050348">
    <property type="entry name" value="Protein-Tyr_Phosphatase"/>
</dbReference>
<dbReference type="PRINTS" id="PR00700">
    <property type="entry name" value="PRTYPHPHTASE"/>
</dbReference>
<dbReference type="PROSITE" id="PS50206">
    <property type="entry name" value="RHODANESE_3"/>
    <property type="match status" value="1"/>
</dbReference>
<dbReference type="InterPro" id="IPR001763">
    <property type="entry name" value="Rhodanese-like_dom"/>
</dbReference>
<dbReference type="PROSITE" id="PS00383">
    <property type="entry name" value="TYR_PHOSPHATASE_1"/>
    <property type="match status" value="1"/>
</dbReference>
<proteinExistence type="inferred from homology"/>
<name>A0ABP0EQI8_9ASCO</name>
<feature type="domain" description="Tyrosine specific protein phosphatases" evidence="5">
    <location>
        <begin position="561"/>
        <end position="643"/>
    </location>
</feature>